<dbReference type="InterPro" id="IPR050951">
    <property type="entry name" value="Retrovirus_Pol_polyprotein"/>
</dbReference>
<evidence type="ECO:0000313" key="2">
    <source>
        <dbReference type="EMBL" id="POM58811.1"/>
    </source>
</evidence>
<feature type="domain" description="Integrase catalytic" evidence="1">
    <location>
        <begin position="1"/>
        <end position="74"/>
    </location>
</feature>
<accession>A0A2P4WZT1</accession>
<dbReference type="InterPro" id="IPR036397">
    <property type="entry name" value="RNaseH_sf"/>
</dbReference>
<dbReference type="GO" id="GO:0003676">
    <property type="term" value="F:nucleic acid binding"/>
    <property type="evidence" value="ECO:0007669"/>
    <property type="project" value="InterPro"/>
</dbReference>
<dbReference type="InterPro" id="IPR001584">
    <property type="entry name" value="Integrase_cat-core"/>
</dbReference>
<dbReference type="SUPFAM" id="SSF53098">
    <property type="entry name" value="Ribonuclease H-like"/>
    <property type="match status" value="1"/>
</dbReference>
<evidence type="ECO:0000313" key="3">
    <source>
        <dbReference type="Proteomes" id="UP000237271"/>
    </source>
</evidence>
<comment type="caution">
    <text evidence="2">The sequence shown here is derived from an EMBL/GenBank/DDBJ whole genome shotgun (WGS) entry which is preliminary data.</text>
</comment>
<dbReference type="GO" id="GO:0015074">
    <property type="term" value="P:DNA integration"/>
    <property type="evidence" value="ECO:0007669"/>
    <property type="project" value="InterPro"/>
</dbReference>
<name>A0A2P4WZT1_9STRA</name>
<dbReference type="PROSITE" id="PS50994">
    <property type="entry name" value="INTEGRASE"/>
    <property type="match status" value="1"/>
</dbReference>
<dbReference type="AlphaFoldDB" id="A0A2P4WZT1"/>
<reference evidence="2 3" key="1">
    <citation type="journal article" date="2017" name="Genome Biol. Evol.">
        <title>Phytophthora megakarya and P. palmivora, closely related causal agents of cacao black pod rot, underwent increases in genome sizes and gene numbers by different mechanisms.</title>
        <authorList>
            <person name="Ali S.S."/>
            <person name="Shao J."/>
            <person name="Lary D.J."/>
            <person name="Kronmiller B."/>
            <person name="Shen D."/>
            <person name="Strem M.D."/>
            <person name="Amoako-Attah I."/>
            <person name="Akrofi A.Y."/>
            <person name="Begoude B.A."/>
            <person name="Ten Hoopen G.M."/>
            <person name="Coulibaly K."/>
            <person name="Kebe B.I."/>
            <person name="Melnick R.L."/>
            <person name="Guiltinan M.J."/>
            <person name="Tyler B.M."/>
            <person name="Meinhardt L.W."/>
            <person name="Bailey B.A."/>
        </authorList>
    </citation>
    <scope>NUCLEOTIDE SEQUENCE [LARGE SCALE GENOMIC DNA]</scope>
    <source>
        <strain evidence="3">sbr112.9</strain>
    </source>
</reference>
<proteinExistence type="predicted"/>
<protein>
    <recommendedName>
        <fullName evidence="1">Integrase catalytic domain-containing protein</fullName>
    </recommendedName>
</protein>
<dbReference type="EMBL" id="NCKW01020149">
    <property type="protein sequence ID" value="POM58811.1"/>
    <property type="molecule type" value="Genomic_DNA"/>
</dbReference>
<dbReference type="Gene3D" id="3.30.420.10">
    <property type="entry name" value="Ribonuclease H-like superfamily/Ribonuclease H"/>
    <property type="match status" value="1"/>
</dbReference>
<dbReference type="OrthoDB" id="441971at2759"/>
<keyword evidence="3" id="KW-1185">Reference proteome</keyword>
<dbReference type="Proteomes" id="UP000237271">
    <property type="component" value="Unassembled WGS sequence"/>
</dbReference>
<gene>
    <name evidence="2" type="ORF">PHPALM_36496</name>
</gene>
<dbReference type="PANTHER" id="PTHR37984">
    <property type="entry name" value="PROTEIN CBG26694"/>
    <property type="match status" value="1"/>
</dbReference>
<evidence type="ECO:0000259" key="1">
    <source>
        <dbReference type="PROSITE" id="PS50994"/>
    </source>
</evidence>
<sequence length="296" mass="34537">MLQSQQVNPVAYRPQMVGLVERFHRTRKDCVATYMNEDEQRVWDVWLDFAIYAYNLGQHTTVGLSPNELVMGRRLRSPNKLLRATIVTAAGEMSIYHRRLLEAHEIAERARVREQEYQVKYYNRKTKQKRTLKPGDRVWMYKSPRGSKASNLVHQWIDPVRGVEPAGYTARVSFLVTYYYPTALLKRIAADLTPQLEHEKAYEKAASAVRSTATPVNTAISKRGKKMKSGRNRINQLQSEVLVELRRRRRRNRASLSTNNNRPSVWNCSHWMTNDEYDKLFESDRVMEDAMGEESI</sequence>
<dbReference type="InterPro" id="IPR012337">
    <property type="entry name" value="RNaseH-like_sf"/>
</dbReference>
<organism evidence="2 3">
    <name type="scientific">Phytophthora palmivora</name>
    <dbReference type="NCBI Taxonomy" id="4796"/>
    <lineage>
        <taxon>Eukaryota</taxon>
        <taxon>Sar</taxon>
        <taxon>Stramenopiles</taxon>
        <taxon>Oomycota</taxon>
        <taxon>Peronosporomycetes</taxon>
        <taxon>Peronosporales</taxon>
        <taxon>Peronosporaceae</taxon>
        <taxon>Phytophthora</taxon>
    </lineage>
</organism>
<dbReference type="PANTHER" id="PTHR37984:SF5">
    <property type="entry name" value="PROTEIN NYNRIN-LIKE"/>
    <property type="match status" value="1"/>
</dbReference>